<sequence length="126" mass="14303">MNTKPNAIPTPTTYHHDNSNQLINKQPQSTTHTPRHPQITHKAANGDIKKDENLVVKDDVKKHTVKESIKAFLKRKQDQRKLRKIKNVRKKLVKAGRAYGKALGTMDANETIEYLESVWGEIGLLG</sequence>
<evidence type="ECO:0000313" key="3">
    <source>
        <dbReference type="Proteomes" id="UP000544095"/>
    </source>
</evidence>
<accession>A0A8H5PFT7</accession>
<proteinExistence type="predicted"/>
<organism evidence="2 3">
    <name type="scientific">Fusarium pseudoanthophilum</name>
    <dbReference type="NCBI Taxonomy" id="48495"/>
    <lineage>
        <taxon>Eukaryota</taxon>
        <taxon>Fungi</taxon>
        <taxon>Dikarya</taxon>
        <taxon>Ascomycota</taxon>
        <taxon>Pezizomycotina</taxon>
        <taxon>Sordariomycetes</taxon>
        <taxon>Hypocreomycetidae</taxon>
        <taxon>Hypocreales</taxon>
        <taxon>Nectriaceae</taxon>
        <taxon>Fusarium</taxon>
        <taxon>Fusarium fujikuroi species complex</taxon>
    </lineage>
</organism>
<name>A0A8H5PFT7_9HYPO</name>
<dbReference type="AlphaFoldDB" id="A0A8H5PFT7"/>
<dbReference type="EMBL" id="JAAOAR010000206">
    <property type="protein sequence ID" value="KAF5595768.1"/>
    <property type="molecule type" value="Genomic_DNA"/>
</dbReference>
<feature type="region of interest" description="Disordered" evidence="1">
    <location>
        <begin position="1"/>
        <end position="50"/>
    </location>
</feature>
<comment type="caution">
    <text evidence="2">The sequence shown here is derived from an EMBL/GenBank/DDBJ whole genome shotgun (WGS) entry which is preliminary data.</text>
</comment>
<gene>
    <name evidence="2" type="ORF">FPANT_4534</name>
</gene>
<evidence type="ECO:0000256" key="1">
    <source>
        <dbReference type="SAM" id="MobiDB-lite"/>
    </source>
</evidence>
<dbReference type="Proteomes" id="UP000544095">
    <property type="component" value="Unassembled WGS sequence"/>
</dbReference>
<reference evidence="2 3" key="1">
    <citation type="submission" date="2020-05" db="EMBL/GenBank/DDBJ databases">
        <title>Identification and distribution of gene clusters putatively required for synthesis of sphingolipid metabolism inhibitors in phylogenetically diverse species of the filamentous fungus Fusarium.</title>
        <authorList>
            <person name="Kim H.-S."/>
            <person name="Busman M."/>
            <person name="Brown D.W."/>
            <person name="Divon H."/>
            <person name="Uhlig S."/>
            <person name="Proctor R.H."/>
        </authorList>
    </citation>
    <scope>NUCLEOTIDE SEQUENCE [LARGE SCALE GENOMIC DNA]</scope>
    <source>
        <strain evidence="2 3">NRRL 25211</strain>
    </source>
</reference>
<protein>
    <submittedName>
        <fullName evidence="2">Uncharacterized protein</fullName>
    </submittedName>
</protein>
<feature type="compositionally biased region" description="Polar residues" evidence="1">
    <location>
        <begin position="1"/>
        <end position="32"/>
    </location>
</feature>
<keyword evidence="3" id="KW-1185">Reference proteome</keyword>
<evidence type="ECO:0000313" key="2">
    <source>
        <dbReference type="EMBL" id="KAF5595768.1"/>
    </source>
</evidence>